<accession>A0AAV6MCF6</accession>
<keyword evidence="2" id="KW-1185">Reference proteome</keyword>
<proteinExistence type="predicted"/>
<evidence type="ECO:0000313" key="2">
    <source>
        <dbReference type="Proteomes" id="UP000685013"/>
    </source>
</evidence>
<evidence type="ECO:0000313" key="1">
    <source>
        <dbReference type="EMBL" id="KAG6579159.1"/>
    </source>
</evidence>
<sequence length="81" mass="9593">MSLVCCSIMVVKSYLTDHLRSDFWHIHTFKVWFQCHVCSLSIVRICSVGNKTRWLVWERAGSQYVNASLKSHEYWKEEAAR</sequence>
<name>A0AAV6MCF6_9ROSI</name>
<protein>
    <submittedName>
        <fullName evidence="1">Uncharacterized protein</fullName>
    </submittedName>
</protein>
<dbReference type="Proteomes" id="UP000685013">
    <property type="component" value="Chromosome 15"/>
</dbReference>
<dbReference type="EMBL" id="JAGKQH010000015">
    <property type="protein sequence ID" value="KAG6579159.1"/>
    <property type="molecule type" value="Genomic_DNA"/>
</dbReference>
<dbReference type="AlphaFoldDB" id="A0AAV6MCF6"/>
<comment type="caution">
    <text evidence="1">The sequence shown here is derived from an EMBL/GenBank/DDBJ whole genome shotgun (WGS) entry which is preliminary data.</text>
</comment>
<feature type="non-terminal residue" evidence="1">
    <location>
        <position position="1"/>
    </location>
</feature>
<organism evidence="1 2">
    <name type="scientific">Cucurbita argyrosperma subsp. sororia</name>
    <dbReference type="NCBI Taxonomy" id="37648"/>
    <lineage>
        <taxon>Eukaryota</taxon>
        <taxon>Viridiplantae</taxon>
        <taxon>Streptophyta</taxon>
        <taxon>Embryophyta</taxon>
        <taxon>Tracheophyta</taxon>
        <taxon>Spermatophyta</taxon>
        <taxon>Magnoliopsida</taxon>
        <taxon>eudicotyledons</taxon>
        <taxon>Gunneridae</taxon>
        <taxon>Pentapetalae</taxon>
        <taxon>rosids</taxon>
        <taxon>fabids</taxon>
        <taxon>Cucurbitales</taxon>
        <taxon>Cucurbitaceae</taxon>
        <taxon>Cucurbiteae</taxon>
        <taxon>Cucurbita</taxon>
    </lineage>
</organism>
<gene>
    <name evidence="1" type="ORF">SDJN03_23607</name>
</gene>
<reference evidence="1 2" key="1">
    <citation type="journal article" date="2021" name="Hortic Res">
        <title>The domestication of Cucurbita argyrosperma as revealed by the genome of its wild relative.</title>
        <authorList>
            <person name="Barrera-Redondo J."/>
            <person name="Sanchez-de la Vega G."/>
            <person name="Aguirre-Liguori J.A."/>
            <person name="Castellanos-Morales G."/>
            <person name="Gutierrez-Guerrero Y.T."/>
            <person name="Aguirre-Dugua X."/>
            <person name="Aguirre-Planter E."/>
            <person name="Tenaillon M.I."/>
            <person name="Lira-Saade R."/>
            <person name="Eguiarte L.E."/>
        </authorList>
    </citation>
    <scope>NUCLEOTIDE SEQUENCE [LARGE SCALE GENOMIC DNA]</scope>
    <source>
        <strain evidence="1">JBR-2021</strain>
    </source>
</reference>